<proteinExistence type="predicted"/>
<dbReference type="Proteomes" id="UP000323136">
    <property type="component" value="Unassembled WGS sequence"/>
</dbReference>
<sequence>MLKLIFSTSSTSTLQRFNKTAVFMLHNFLNRLYNLTDFMKFNNIIQIVLILKPYHYIWFAIKFSNKRDEKISGINSIALNMGEIFITHYSIENLLCKKKKPE</sequence>
<protein>
    <submittedName>
        <fullName evidence="1">Uncharacterized protein</fullName>
    </submittedName>
</protein>
<keyword evidence="2" id="KW-1185">Reference proteome</keyword>
<dbReference type="EMBL" id="VNIA01000003">
    <property type="protein sequence ID" value="TYP98179.1"/>
    <property type="molecule type" value="Genomic_DNA"/>
</dbReference>
<comment type="caution">
    <text evidence="1">The sequence shown here is derived from an EMBL/GenBank/DDBJ whole genome shotgun (WGS) entry which is preliminary data.</text>
</comment>
<accession>A0A5S5DU73</accession>
<organism evidence="1 2">
    <name type="scientific">Tenacibaculum adriaticum</name>
    <dbReference type="NCBI Taxonomy" id="413713"/>
    <lineage>
        <taxon>Bacteria</taxon>
        <taxon>Pseudomonadati</taxon>
        <taxon>Bacteroidota</taxon>
        <taxon>Flavobacteriia</taxon>
        <taxon>Flavobacteriales</taxon>
        <taxon>Flavobacteriaceae</taxon>
        <taxon>Tenacibaculum</taxon>
    </lineage>
</organism>
<name>A0A5S5DU73_9FLAO</name>
<gene>
    <name evidence="1" type="ORF">C7447_103349</name>
</gene>
<evidence type="ECO:0000313" key="1">
    <source>
        <dbReference type="EMBL" id="TYP98179.1"/>
    </source>
</evidence>
<dbReference type="AlphaFoldDB" id="A0A5S5DU73"/>
<reference evidence="1 2" key="1">
    <citation type="submission" date="2019-07" db="EMBL/GenBank/DDBJ databases">
        <title>Genomic Encyclopedia of Type Strains, Phase IV (KMG-IV): sequencing the most valuable type-strain genomes for metagenomic binning, comparative biology and taxonomic classification.</title>
        <authorList>
            <person name="Goeker M."/>
        </authorList>
    </citation>
    <scope>NUCLEOTIDE SEQUENCE [LARGE SCALE GENOMIC DNA]</scope>
    <source>
        <strain evidence="1 2">DSM 18961</strain>
    </source>
</reference>
<evidence type="ECO:0000313" key="2">
    <source>
        <dbReference type="Proteomes" id="UP000323136"/>
    </source>
</evidence>